<dbReference type="AlphaFoldDB" id="A0A117RYP8"/>
<protein>
    <submittedName>
        <fullName evidence="2">Uncharacterized protein</fullName>
    </submittedName>
</protein>
<proteinExistence type="predicted"/>
<reference evidence="2 3" key="1">
    <citation type="submission" date="2015-10" db="EMBL/GenBank/DDBJ databases">
        <title>Draft genome sequence of Streptomyces sp. RV15, isolated from a marine sponge.</title>
        <authorList>
            <person name="Ruckert C."/>
            <person name="Abdelmohsen U.R."/>
            <person name="Winkler A."/>
            <person name="Hentschel U."/>
            <person name="Kalinowski J."/>
            <person name="Kampfer P."/>
            <person name="Glaeser S."/>
        </authorList>
    </citation>
    <scope>NUCLEOTIDE SEQUENCE [LARGE SCALE GENOMIC DNA]</scope>
    <source>
        <strain evidence="2 3">RV15</strain>
    </source>
</reference>
<dbReference type="Proteomes" id="UP000053260">
    <property type="component" value="Unassembled WGS sequence"/>
</dbReference>
<accession>A0A117RYP8</accession>
<keyword evidence="3" id="KW-1185">Reference proteome</keyword>
<dbReference type="RefSeq" id="WP_067029239.1">
    <property type="nucleotide sequence ID" value="NZ_KQ949102.1"/>
</dbReference>
<organism evidence="2 3">
    <name type="scientific">Streptomyces dysideae</name>
    <dbReference type="NCBI Taxonomy" id="909626"/>
    <lineage>
        <taxon>Bacteria</taxon>
        <taxon>Bacillati</taxon>
        <taxon>Actinomycetota</taxon>
        <taxon>Actinomycetes</taxon>
        <taxon>Kitasatosporales</taxon>
        <taxon>Streptomycetaceae</taxon>
        <taxon>Streptomyces</taxon>
    </lineage>
</organism>
<feature type="region of interest" description="Disordered" evidence="1">
    <location>
        <begin position="97"/>
        <end position="116"/>
    </location>
</feature>
<evidence type="ECO:0000256" key="1">
    <source>
        <dbReference type="SAM" id="MobiDB-lite"/>
    </source>
</evidence>
<evidence type="ECO:0000313" key="2">
    <source>
        <dbReference type="EMBL" id="KUO16744.1"/>
    </source>
</evidence>
<sequence>MRVHYLGGTGPGGFEHLRLGAAQAPFGGLDTVGIGEPDREVLGECRQWWGRNIRTSPEYVGEELGRHIAQMIGEHGVETGHPEVLFQTPTQAPVLAGRTPRTVMPPCGTGLGSAVR</sequence>
<comment type="caution">
    <text evidence="2">The sequence shown here is derived from an EMBL/GenBank/DDBJ whole genome shotgun (WGS) entry which is preliminary data.</text>
</comment>
<gene>
    <name evidence="2" type="ORF">AQJ91_33780</name>
</gene>
<dbReference type="EMBL" id="LMXB01000083">
    <property type="protein sequence ID" value="KUO16744.1"/>
    <property type="molecule type" value="Genomic_DNA"/>
</dbReference>
<evidence type="ECO:0000313" key="3">
    <source>
        <dbReference type="Proteomes" id="UP000053260"/>
    </source>
</evidence>
<name>A0A117RYP8_9ACTN</name>